<feature type="transmembrane region" description="Helical" evidence="1">
    <location>
        <begin position="416"/>
        <end position="433"/>
    </location>
</feature>
<dbReference type="Proteomes" id="UP000823638">
    <property type="component" value="Unassembled WGS sequence"/>
</dbReference>
<proteinExistence type="predicted"/>
<keyword evidence="1" id="KW-1133">Transmembrane helix</keyword>
<feature type="transmembrane region" description="Helical" evidence="1">
    <location>
        <begin position="440"/>
        <end position="458"/>
    </location>
</feature>
<accession>A0A9D9N1E7</accession>
<comment type="caution">
    <text evidence="2">The sequence shown here is derived from an EMBL/GenBank/DDBJ whole genome shotgun (WGS) entry which is preliminary data.</text>
</comment>
<feature type="transmembrane region" description="Helical" evidence="1">
    <location>
        <begin position="320"/>
        <end position="346"/>
    </location>
</feature>
<organism evidence="2 3">
    <name type="scientific">Candidatus Gallitreponema excrementavium</name>
    <dbReference type="NCBI Taxonomy" id="2840840"/>
    <lineage>
        <taxon>Bacteria</taxon>
        <taxon>Pseudomonadati</taxon>
        <taxon>Spirochaetota</taxon>
        <taxon>Spirochaetia</taxon>
        <taxon>Spirochaetales</taxon>
        <taxon>Candidatus Gallitreponema</taxon>
    </lineage>
</organism>
<evidence type="ECO:0000313" key="2">
    <source>
        <dbReference type="EMBL" id="MBO8456784.1"/>
    </source>
</evidence>
<dbReference type="AlphaFoldDB" id="A0A9D9N1E7"/>
<dbReference type="EMBL" id="JADIMM010000018">
    <property type="protein sequence ID" value="MBO8456784.1"/>
    <property type="molecule type" value="Genomic_DNA"/>
</dbReference>
<keyword evidence="1" id="KW-0812">Transmembrane</keyword>
<reference evidence="2" key="2">
    <citation type="journal article" date="2021" name="PeerJ">
        <title>Extensive microbial diversity within the chicken gut microbiome revealed by metagenomics and culture.</title>
        <authorList>
            <person name="Gilroy R."/>
            <person name="Ravi A."/>
            <person name="Getino M."/>
            <person name="Pursley I."/>
            <person name="Horton D.L."/>
            <person name="Alikhan N.F."/>
            <person name="Baker D."/>
            <person name="Gharbi K."/>
            <person name="Hall N."/>
            <person name="Watson M."/>
            <person name="Adriaenssens E.M."/>
            <person name="Foster-Nyarko E."/>
            <person name="Jarju S."/>
            <person name="Secka A."/>
            <person name="Antonio M."/>
            <person name="Oren A."/>
            <person name="Chaudhuri R.R."/>
            <person name="La Ragione R."/>
            <person name="Hildebrand F."/>
            <person name="Pallen M.J."/>
        </authorList>
    </citation>
    <scope>NUCLEOTIDE SEQUENCE</scope>
    <source>
        <strain evidence="2">10532</strain>
    </source>
</reference>
<evidence type="ECO:0000256" key="1">
    <source>
        <dbReference type="SAM" id="Phobius"/>
    </source>
</evidence>
<keyword evidence="1" id="KW-0472">Membrane</keyword>
<feature type="transmembrane region" description="Helical" evidence="1">
    <location>
        <begin position="358"/>
        <end position="385"/>
    </location>
</feature>
<feature type="transmembrane region" description="Helical" evidence="1">
    <location>
        <begin position="478"/>
        <end position="498"/>
    </location>
</feature>
<name>A0A9D9N1E7_9SPIR</name>
<feature type="transmembrane region" description="Helical" evidence="1">
    <location>
        <begin position="283"/>
        <end position="308"/>
    </location>
</feature>
<reference evidence="2" key="1">
    <citation type="submission" date="2020-10" db="EMBL/GenBank/DDBJ databases">
        <authorList>
            <person name="Gilroy R."/>
        </authorList>
    </citation>
    <scope>NUCLEOTIDE SEQUENCE</scope>
    <source>
        <strain evidence="2">10532</strain>
    </source>
</reference>
<feature type="transmembrane region" description="Helical" evidence="1">
    <location>
        <begin position="510"/>
        <end position="531"/>
    </location>
</feature>
<gene>
    <name evidence="2" type="ORF">IAA81_00975</name>
</gene>
<protein>
    <submittedName>
        <fullName evidence="2">Uncharacterized protein</fullName>
    </submittedName>
</protein>
<evidence type="ECO:0000313" key="3">
    <source>
        <dbReference type="Proteomes" id="UP000823638"/>
    </source>
</evidence>
<sequence>MNLNFQVVNGEEKDSTFFSTVDLPAYNSEISLVERLNQTGIKYEVNSLENYSSYESNYVLTIGDQEGTRKIYVVTPVSGEKNSKTIDTVVNSAVILSRNYAENRDSFPPDTCYKFIFSGGNSSKLPTSLFKPRYSGIQAVGDSIDTTIPVAVLLITPPDENASKDAPIEIIHGGANKTAPLWLLRSVINTDKELYMFSSLYNTKNEMYRLGWISGEPLLNIFLERDIPSILLKLDPSVQKISKDSFFIARAAFDVSKVVSLDWDMHYIFFSFFGYNIYIREQMLVLGITIITLLFLGAISLLAFTFTSRRKENISSIKKTWWIIPLFMLITYFSLTAGKFLVYSLFNYKLGSSEGWTLMPFFSIAFKMVVSIAMITACTILMQLITLPQDNYIYGMYSGMISLCNIFIFAALDFSITSSFLFSFIMIFIFYHCKSKRASLVFLVFSVLPFFTILPNPGKPDFTRILFFDEIFLGEKNWDFLLCFFLLPYEMAFIRINAMAKTLGKTEKFRIPWIALLLFLTTAGFGIYFFVKEPFTEKNPQPVLLQELYSEKSSQILITSPYKINSGTLFLNGKNEEIVFDSYHAGNYIYTKKIENKNFINVGINKNNYLDRTIFHLDFVPEEKIRVIKYIIEIENNEGLAVYDTNMPYTLENGGYLCRIETGEFPPENFNFEFSSGKDSDLTIYICAYIENSNNKINFTGTNPISLDKICSVKKTIYLGDKAHE</sequence>